<dbReference type="Pfam" id="PF03372">
    <property type="entry name" value="Exo_endo_phos"/>
    <property type="match status" value="1"/>
</dbReference>
<dbReference type="InterPro" id="IPR005135">
    <property type="entry name" value="Endo/exonuclease/phosphatase"/>
</dbReference>
<protein>
    <recommendedName>
        <fullName evidence="1">Endonuclease/exonuclease/phosphatase domain-containing protein</fullName>
    </recommendedName>
</protein>
<organism evidence="2 3">
    <name type="scientific">Cinchona calisaya</name>
    <dbReference type="NCBI Taxonomy" id="153742"/>
    <lineage>
        <taxon>Eukaryota</taxon>
        <taxon>Viridiplantae</taxon>
        <taxon>Streptophyta</taxon>
        <taxon>Embryophyta</taxon>
        <taxon>Tracheophyta</taxon>
        <taxon>Spermatophyta</taxon>
        <taxon>Magnoliopsida</taxon>
        <taxon>eudicotyledons</taxon>
        <taxon>Gunneridae</taxon>
        <taxon>Pentapetalae</taxon>
        <taxon>asterids</taxon>
        <taxon>lamiids</taxon>
        <taxon>Gentianales</taxon>
        <taxon>Rubiaceae</taxon>
        <taxon>Cinchonoideae</taxon>
        <taxon>Cinchoneae</taxon>
        <taxon>Cinchona</taxon>
    </lineage>
</organism>
<evidence type="ECO:0000259" key="1">
    <source>
        <dbReference type="Pfam" id="PF03372"/>
    </source>
</evidence>
<dbReference type="Gene3D" id="3.60.10.10">
    <property type="entry name" value="Endonuclease/exonuclease/phosphatase"/>
    <property type="match status" value="1"/>
</dbReference>
<feature type="domain" description="Endonuclease/exonuclease/phosphatase" evidence="1">
    <location>
        <begin position="16"/>
        <end position="134"/>
    </location>
</feature>
<evidence type="ECO:0000313" key="3">
    <source>
        <dbReference type="Proteomes" id="UP001630127"/>
    </source>
</evidence>
<name>A0ABD3A8R3_9GENT</name>
<dbReference type="InterPro" id="IPR036691">
    <property type="entry name" value="Endo/exonu/phosph_ase_sf"/>
</dbReference>
<dbReference type="SUPFAM" id="SSF56219">
    <property type="entry name" value="DNase I-like"/>
    <property type="match status" value="1"/>
</dbReference>
<dbReference type="EMBL" id="JBJUIK010000005">
    <property type="protein sequence ID" value="KAL3528196.1"/>
    <property type="molecule type" value="Genomic_DNA"/>
</dbReference>
<dbReference type="Proteomes" id="UP001630127">
    <property type="component" value="Unassembled WGS sequence"/>
</dbReference>
<dbReference type="PANTHER" id="PTHR33710:SF83">
    <property type="entry name" value="ENDONUCLEASE_EXONUCLEASE_PHOSPHATASE DOMAIN-CONTAINING PROTEIN"/>
    <property type="match status" value="1"/>
</dbReference>
<comment type="caution">
    <text evidence="2">The sequence shown here is derived from an EMBL/GenBank/DDBJ whole genome shotgun (WGS) entry which is preliminary data.</text>
</comment>
<keyword evidence="3" id="KW-1185">Reference proteome</keyword>
<dbReference type="PANTHER" id="PTHR33710">
    <property type="entry name" value="BNAC02G09200D PROTEIN"/>
    <property type="match status" value="1"/>
</dbReference>
<dbReference type="AlphaFoldDB" id="A0ABD3A8R3"/>
<reference evidence="2 3" key="1">
    <citation type="submission" date="2024-11" db="EMBL/GenBank/DDBJ databases">
        <title>A near-complete genome assembly of Cinchona calisaya.</title>
        <authorList>
            <person name="Lian D.C."/>
            <person name="Zhao X.W."/>
            <person name="Wei L."/>
        </authorList>
    </citation>
    <scope>NUCLEOTIDE SEQUENCE [LARGE SCALE GENOMIC DNA]</scope>
    <source>
        <tissue evidence="2">Nenye</tissue>
    </source>
</reference>
<accession>A0ABD3A8R3</accession>
<gene>
    <name evidence="2" type="ORF">ACH5RR_012852</name>
</gene>
<evidence type="ECO:0000313" key="2">
    <source>
        <dbReference type="EMBL" id="KAL3528196.1"/>
    </source>
</evidence>
<proteinExistence type="predicted"/>
<sequence length="281" mass="32276">MYSASVIENVKNKLGFHDIGVHSKGNSGGLALLWKKHVNVVVQGYSQCCIDSSIQLEPSKPMWHFTGYYGDLDSAKSKDSWHYLKNLAARLKRPWLCAGDFNEVLRPEEVDGASQHPNWQIQDFRSVQESCGLSKLIFLGNPFTWMCYRKRHGVSRANLNRALAGAEWLSLLPTAKVYNFWSVSYDHRPIKIQLESAGARDDRGKLLTEIHRGTRHRKEKIHFETMWSKVTECENVIRHVWDAHKHSNGEGGKLAKQNRGMQERVVAVEPCNIWEHKETIR</sequence>